<comment type="caution">
    <text evidence="2">The sequence shown here is derived from an EMBL/GenBank/DDBJ whole genome shotgun (WGS) entry which is preliminary data.</text>
</comment>
<proteinExistence type="predicted"/>
<accession>A0ABP9W5U1</accession>
<gene>
    <name evidence="2" type="ORF">Dcar01_01155</name>
</gene>
<evidence type="ECO:0000313" key="2">
    <source>
        <dbReference type="EMBL" id="GAA5512441.1"/>
    </source>
</evidence>
<dbReference type="Pfam" id="PF13358">
    <property type="entry name" value="DDE_3"/>
    <property type="match status" value="1"/>
</dbReference>
<feature type="domain" description="Tc1-like transposase DDE" evidence="1">
    <location>
        <begin position="9"/>
        <end position="152"/>
    </location>
</feature>
<dbReference type="Proteomes" id="UP001401887">
    <property type="component" value="Unassembled WGS sequence"/>
</dbReference>
<evidence type="ECO:0000313" key="3">
    <source>
        <dbReference type="Proteomes" id="UP001401887"/>
    </source>
</evidence>
<reference evidence="2 3" key="1">
    <citation type="submission" date="2024-02" db="EMBL/GenBank/DDBJ databases">
        <title>Deinococcus carri NBRC 110142.</title>
        <authorList>
            <person name="Ichikawa N."/>
            <person name="Katano-Makiyama Y."/>
            <person name="Hidaka K."/>
        </authorList>
    </citation>
    <scope>NUCLEOTIDE SEQUENCE [LARGE SCALE GENOMIC DNA]</scope>
    <source>
        <strain evidence="2 3">NBRC 110142</strain>
    </source>
</reference>
<name>A0ABP9W5U1_9DEIO</name>
<dbReference type="RefSeq" id="WP_345462298.1">
    <property type="nucleotide sequence ID" value="NZ_BAABRP010000002.1"/>
</dbReference>
<dbReference type="Gene3D" id="3.30.420.10">
    <property type="entry name" value="Ribonuclease H-like superfamily/Ribonuclease H"/>
    <property type="match status" value="1"/>
</dbReference>
<evidence type="ECO:0000259" key="1">
    <source>
        <dbReference type="Pfam" id="PF13358"/>
    </source>
</evidence>
<dbReference type="InterPro" id="IPR036397">
    <property type="entry name" value="RNaseH_sf"/>
</dbReference>
<dbReference type="InterPro" id="IPR038717">
    <property type="entry name" value="Tc1-like_DDE_dom"/>
</dbReference>
<sequence length="183" mass="21246">MAYPEKQVRLWVQDEGRFGLKPILKRLWALRGKRPVIAQRRKYQWLYAYIFVEPQTGQSEFLLLPSVNLQLMQLALEEFSRTVDPDGKQLLVLLLDQAGWHVSRKLKVPANIFLMPFPAYTPELSPAEPMVLKLKLPLANKGLEKIQDVESLITAECIRLKNHPQEVKSLTLFPWIRNVLNSF</sequence>
<dbReference type="EMBL" id="BAABRP010000002">
    <property type="protein sequence ID" value="GAA5512441.1"/>
    <property type="molecule type" value="Genomic_DNA"/>
</dbReference>
<keyword evidence="3" id="KW-1185">Reference proteome</keyword>
<organism evidence="2 3">
    <name type="scientific">Deinococcus carri</name>
    <dbReference type="NCBI Taxonomy" id="1211323"/>
    <lineage>
        <taxon>Bacteria</taxon>
        <taxon>Thermotogati</taxon>
        <taxon>Deinococcota</taxon>
        <taxon>Deinococci</taxon>
        <taxon>Deinococcales</taxon>
        <taxon>Deinococcaceae</taxon>
        <taxon>Deinococcus</taxon>
    </lineage>
</organism>
<protein>
    <submittedName>
        <fullName evidence="2">IS630 family transposase ISAva6</fullName>
    </submittedName>
</protein>